<dbReference type="SUPFAM" id="SSF54452">
    <property type="entry name" value="MHC antigen-recognition domain"/>
    <property type="match status" value="1"/>
</dbReference>
<evidence type="ECO:0000256" key="1">
    <source>
        <dbReference type="ARBA" id="ARBA00004479"/>
    </source>
</evidence>
<dbReference type="InterPro" id="IPR011161">
    <property type="entry name" value="MHC_I-like_Ag-recog"/>
</dbReference>
<keyword evidence="5" id="KW-0391">Immunity</keyword>
<gene>
    <name evidence="11" type="ORF">L345_14677</name>
</gene>
<evidence type="ECO:0000313" key="11">
    <source>
        <dbReference type="EMBL" id="ETE59592.1"/>
    </source>
</evidence>
<organism evidence="11 12">
    <name type="scientific">Ophiophagus hannah</name>
    <name type="common">King cobra</name>
    <name type="synonym">Naja hannah</name>
    <dbReference type="NCBI Taxonomy" id="8665"/>
    <lineage>
        <taxon>Eukaryota</taxon>
        <taxon>Metazoa</taxon>
        <taxon>Chordata</taxon>
        <taxon>Craniata</taxon>
        <taxon>Vertebrata</taxon>
        <taxon>Euteleostomi</taxon>
        <taxon>Lepidosauria</taxon>
        <taxon>Squamata</taxon>
        <taxon>Bifurcata</taxon>
        <taxon>Unidentata</taxon>
        <taxon>Episquamata</taxon>
        <taxon>Toxicofera</taxon>
        <taxon>Serpentes</taxon>
        <taxon>Colubroidea</taxon>
        <taxon>Elapidae</taxon>
        <taxon>Elapinae</taxon>
        <taxon>Ophiophagus</taxon>
    </lineage>
</organism>
<dbReference type="PANTHER" id="PTHR16675:SF242">
    <property type="entry name" value="MAJOR HISTOCOMPATIBILITY COMPLEX CLASS I-RELATED GENE PROTEIN"/>
    <property type="match status" value="1"/>
</dbReference>
<dbReference type="AlphaFoldDB" id="V8NDF1"/>
<protein>
    <recommendedName>
        <fullName evidence="10">Ig-like domain-containing protein</fullName>
    </recommendedName>
</protein>
<accession>V8NDF1</accession>
<evidence type="ECO:0000256" key="3">
    <source>
        <dbReference type="ARBA" id="ARBA00022692"/>
    </source>
</evidence>
<evidence type="ECO:0000256" key="6">
    <source>
        <dbReference type="ARBA" id="ARBA00022989"/>
    </source>
</evidence>
<feature type="non-terminal residue" evidence="11">
    <location>
        <position position="1"/>
    </location>
</feature>
<dbReference type="SUPFAM" id="SSF48726">
    <property type="entry name" value="Immunoglobulin"/>
    <property type="match status" value="1"/>
</dbReference>
<proteinExistence type="predicted"/>
<dbReference type="InterPro" id="IPR050208">
    <property type="entry name" value="MHC_class-I_related"/>
</dbReference>
<dbReference type="InterPro" id="IPR036179">
    <property type="entry name" value="Ig-like_dom_sf"/>
</dbReference>
<reference evidence="11 12" key="1">
    <citation type="journal article" date="2013" name="Proc. Natl. Acad. Sci. U.S.A.">
        <title>The king cobra genome reveals dynamic gene evolution and adaptation in the snake venom system.</title>
        <authorList>
            <person name="Vonk F.J."/>
            <person name="Casewell N.R."/>
            <person name="Henkel C.V."/>
            <person name="Heimberg A.M."/>
            <person name="Jansen H.J."/>
            <person name="McCleary R.J."/>
            <person name="Kerkkamp H.M."/>
            <person name="Vos R.A."/>
            <person name="Guerreiro I."/>
            <person name="Calvete J.J."/>
            <person name="Wuster W."/>
            <person name="Woods A.E."/>
            <person name="Logan J.M."/>
            <person name="Harrison R.A."/>
            <person name="Castoe T.A."/>
            <person name="de Koning A.P."/>
            <person name="Pollock D.D."/>
            <person name="Yandell M."/>
            <person name="Calderon D."/>
            <person name="Renjifo C."/>
            <person name="Currier R.B."/>
            <person name="Salgado D."/>
            <person name="Pla D."/>
            <person name="Sanz L."/>
            <person name="Hyder A.S."/>
            <person name="Ribeiro J.M."/>
            <person name="Arntzen J.W."/>
            <person name="van den Thillart G.E."/>
            <person name="Boetzer M."/>
            <person name="Pirovano W."/>
            <person name="Dirks R.P."/>
            <person name="Spaink H.P."/>
            <person name="Duboule D."/>
            <person name="McGlinn E."/>
            <person name="Kini R.M."/>
            <person name="Richardson M.K."/>
        </authorList>
    </citation>
    <scope>NUCLEOTIDE SEQUENCE</scope>
    <source>
        <tissue evidence="11">Blood</tissue>
    </source>
</reference>
<dbReference type="Gene3D" id="3.30.500.10">
    <property type="entry name" value="MHC class I-like antigen recognition-like"/>
    <property type="match status" value="2"/>
</dbReference>
<keyword evidence="2" id="KW-0490">MHC I</keyword>
<dbReference type="Pfam" id="PF00129">
    <property type="entry name" value="MHC_I"/>
    <property type="match status" value="2"/>
</dbReference>
<comment type="caution">
    <text evidence="11">The sequence shown here is derived from an EMBL/GenBank/DDBJ whole genome shotgun (WGS) entry which is preliminary data.</text>
</comment>
<dbReference type="GO" id="GO:0005615">
    <property type="term" value="C:extracellular space"/>
    <property type="evidence" value="ECO:0007669"/>
    <property type="project" value="TreeGrafter"/>
</dbReference>
<keyword evidence="4" id="KW-0732">Signal</keyword>
<keyword evidence="6" id="KW-1133">Transmembrane helix</keyword>
<feature type="domain" description="Ig-like" evidence="10">
    <location>
        <begin position="118"/>
        <end position="191"/>
    </location>
</feature>
<dbReference type="FunFam" id="2.60.40.10:FF:000204">
    <property type="entry name" value="Major histocompatibility complex, class I-related protein"/>
    <property type="match status" value="1"/>
</dbReference>
<dbReference type="Pfam" id="PF07654">
    <property type="entry name" value="C1-set"/>
    <property type="match status" value="1"/>
</dbReference>
<dbReference type="PROSITE" id="PS50835">
    <property type="entry name" value="IG_LIKE"/>
    <property type="match status" value="1"/>
</dbReference>
<dbReference type="EMBL" id="AZIM01005441">
    <property type="protein sequence ID" value="ETE59592.1"/>
    <property type="molecule type" value="Genomic_DNA"/>
</dbReference>
<dbReference type="InterPro" id="IPR013783">
    <property type="entry name" value="Ig-like_fold"/>
</dbReference>
<sequence>MCASFLPVAATSSHILRYFFTGVSELGHGLPRFVIVGYLDDQQFVHYDSDSQRDLPRGPWIRKLRQDGRKEGNSQFGYDGKDFLSLDKQTLTWTAADWRAQVTKQRWEADVSYDGLETLICRLYGFYPKEVDVTWRKGGEILEHETFRGGITPNSDRTYHTWLSIEIDPKERDHYKCHIEHDGLMNPQDFSWEKPGEWLQWNDEAQKWRKAYEAVSNIVERRMNLDQKFPC</sequence>
<evidence type="ECO:0000256" key="9">
    <source>
        <dbReference type="ARBA" id="ARBA00023180"/>
    </source>
</evidence>
<evidence type="ECO:0000256" key="5">
    <source>
        <dbReference type="ARBA" id="ARBA00022859"/>
    </source>
</evidence>
<dbReference type="GO" id="GO:0009897">
    <property type="term" value="C:external side of plasma membrane"/>
    <property type="evidence" value="ECO:0007669"/>
    <property type="project" value="TreeGrafter"/>
</dbReference>
<dbReference type="GO" id="GO:0042612">
    <property type="term" value="C:MHC class I protein complex"/>
    <property type="evidence" value="ECO:0007669"/>
    <property type="project" value="UniProtKB-KW"/>
</dbReference>
<dbReference type="GO" id="GO:0002474">
    <property type="term" value="P:antigen processing and presentation of peptide antigen via MHC class I"/>
    <property type="evidence" value="ECO:0007669"/>
    <property type="project" value="UniProtKB-KW"/>
</dbReference>
<evidence type="ECO:0000256" key="8">
    <source>
        <dbReference type="ARBA" id="ARBA00023157"/>
    </source>
</evidence>
<dbReference type="GO" id="GO:0006955">
    <property type="term" value="P:immune response"/>
    <property type="evidence" value="ECO:0007669"/>
    <property type="project" value="TreeGrafter"/>
</dbReference>
<dbReference type="OrthoDB" id="9028748at2759"/>
<keyword evidence="3" id="KW-0812">Transmembrane</keyword>
<evidence type="ECO:0000256" key="4">
    <source>
        <dbReference type="ARBA" id="ARBA00022729"/>
    </source>
</evidence>
<evidence type="ECO:0000256" key="2">
    <source>
        <dbReference type="ARBA" id="ARBA00022451"/>
    </source>
</evidence>
<evidence type="ECO:0000256" key="7">
    <source>
        <dbReference type="ARBA" id="ARBA00023136"/>
    </source>
</evidence>
<keyword evidence="8" id="KW-1015">Disulfide bond</keyword>
<dbReference type="SMART" id="SM00407">
    <property type="entry name" value="IGc1"/>
    <property type="match status" value="1"/>
</dbReference>
<dbReference type="InterPro" id="IPR037055">
    <property type="entry name" value="MHC_I-like_Ag-recog_sf"/>
</dbReference>
<dbReference type="InterPro" id="IPR011162">
    <property type="entry name" value="MHC_I/II-like_Ag-recog"/>
</dbReference>
<evidence type="ECO:0000259" key="10">
    <source>
        <dbReference type="PROSITE" id="PS50835"/>
    </source>
</evidence>
<keyword evidence="7" id="KW-0472">Membrane</keyword>
<dbReference type="PANTHER" id="PTHR16675">
    <property type="entry name" value="MHC CLASS I-RELATED"/>
    <property type="match status" value="1"/>
</dbReference>
<keyword evidence="12" id="KW-1185">Reference proteome</keyword>
<dbReference type="InterPro" id="IPR007110">
    <property type="entry name" value="Ig-like_dom"/>
</dbReference>
<dbReference type="InterPro" id="IPR003597">
    <property type="entry name" value="Ig_C1-set"/>
</dbReference>
<comment type="subcellular location">
    <subcellularLocation>
        <location evidence="1">Membrane</location>
        <topology evidence="1">Single-pass type I membrane protein</topology>
    </subcellularLocation>
</comment>
<keyword evidence="9" id="KW-0325">Glycoprotein</keyword>
<dbReference type="Proteomes" id="UP000018936">
    <property type="component" value="Unassembled WGS sequence"/>
</dbReference>
<name>V8NDF1_OPHHA</name>
<dbReference type="Gene3D" id="2.60.40.10">
    <property type="entry name" value="Immunoglobulins"/>
    <property type="match status" value="1"/>
</dbReference>
<evidence type="ECO:0000313" key="12">
    <source>
        <dbReference type="Proteomes" id="UP000018936"/>
    </source>
</evidence>